<evidence type="ECO:0000313" key="4">
    <source>
        <dbReference type="Proteomes" id="UP001153076"/>
    </source>
</evidence>
<dbReference type="Gene3D" id="3.40.30.10">
    <property type="entry name" value="Glutaredoxin"/>
    <property type="match status" value="1"/>
</dbReference>
<keyword evidence="4" id="KW-1185">Reference proteome</keyword>
<proteinExistence type="predicted"/>
<dbReference type="PANTHER" id="PTHR45669:SF26">
    <property type="entry name" value="GLUTAREDOXIN DOMAIN-CONTAINING PROTEIN"/>
    <property type="match status" value="1"/>
</dbReference>
<feature type="domain" description="Glutaredoxin" evidence="2">
    <location>
        <begin position="108"/>
        <end position="176"/>
    </location>
</feature>
<organism evidence="3 4">
    <name type="scientific">Carnegiea gigantea</name>
    <dbReference type="NCBI Taxonomy" id="171969"/>
    <lineage>
        <taxon>Eukaryota</taxon>
        <taxon>Viridiplantae</taxon>
        <taxon>Streptophyta</taxon>
        <taxon>Embryophyta</taxon>
        <taxon>Tracheophyta</taxon>
        <taxon>Spermatophyta</taxon>
        <taxon>Magnoliopsida</taxon>
        <taxon>eudicotyledons</taxon>
        <taxon>Gunneridae</taxon>
        <taxon>Pentapetalae</taxon>
        <taxon>Caryophyllales</taxon>
        <taxon>Cactineae</taxon>
        <taxon>Cactaceae</taxon>
        <taxon>Cactoideae</taxon>
        <taxon>Echinocereeae</taxon>
        <taxon>Carnegiea</taxon>
    </lineage>
</organism>
<dbReference type="Proteomes" id="UP001153076">
    <property type="component" value="Unassembled WGS sequence"/>
</dbReference>
<evidence type="ECO:0000313" key="3">
    <source>
        <dbReference type="EMBL" id="KAJ8440202.1"/>
    </source>
</evidence>
<dbReference type="CDD" id="cd03031">
    <property type="entry name" value="GRX_GRX_like"/>
    <property type="match status" value="1"/>
</dbReference>
<dbReference type="OrthoDB" id="423313at2759"/>
<gene>
    <name evidence="3" type="ORF">Cgig2_023967</name>
</gene>
<name>A0A9Q1QFG3_9CARY</name>
<evidence type="ECO:0000256" key="1">
    <source>
        <dbReference type="SAM" id="MobiDB-lite"/>
    </source>
</evidence>
<dbReference type="Pfam" id="PF23733">
    <property type="entry name" value="GRXCR1-2_C"/>
    <property type="match status" value="1"/>
</dbReference>
<dbReference type="InterPro" id="IPR002109">
    <property type="entry name" value="Glutaredoxin"/>
</dbReference>
<evidence type="ECO:0000259" key="2">
    <source>
        <dbReference type="Pfam" id="PF00462"/>
    </source>
</evidence>
<feature type="region of interest" description="Disordered" evidence="1">
    <location>
        <begin position="44"/>
        <end position="69"/>
    </location>
</feature>
<dbReference type="PROSITE" id="PS51354">
    <property type="entry name" value="GLUTAREDOXIN_2"/>
    <property type="match status" value="1"/>
</dbReference>
<dbReference type="EMBL" id="JAKOGI010000196">
    <property type="protein sequence ID" value="KAJ8440202.1"/>
    <property type="molecule type" value="Genomic_DNA"/>
</dbReference>
<dbReference type="AlphaFoldDB" id="A0A9Q1QFG3"/>
<dbReference type="Pfam" id="PF00462">
    <property type="entry name" value="Glutaredoxin"/>
    <property type="match status" value="1"/>
</dbReference>
<sequence length="278" mass="30854">MWRPWGKSSPRKSDNFEGLSPSSIFRCSSFKDIEHLCIDPDSVLPEEPNSKHLHHHHQPQQPTTPRRSIFHRVRTANTLLRHWSAQARSQGSKLEPLPEPDSEDPRVVVYYTSLRVVRSTFEACRTVLSILQGFRVDIDERDVAMDTGFMSELRERVGSKEKVVALPRVFIGGRYIGGADEVLQLNEIGELKKLLQGVPPASTGTCGTCGGYKFILCADCNGSHKIFSHKMGALRSCAACNENGLISDAAMWSSDMIVPQLDSEPAMLADVLGKPMPP</sequence>
<dbReference type="PANTHER" id="PTHR45669">
    <property type="entry name" value="GLUTAREDOXIN DOMAIN-CONTAINING CYSTEINE-RICH PROTEIN CG12206-RELATED"/>
    <property type="match status" value="1"/>
</dbReference>
<reference evidence="3" key="1">
    <citation type="submission" date="2022-04" db="EMBL/GenBank/DDBJ databases">
        <title>Carnegiea gigantea Genome sequencing and assembly v2.</title>
        <authorList>
            <person name="Copetti D."/>
            <person name="Sanderson M.J."/>
            <person name="Burquez A."/>
            <person name="Wojciechowski M.F."/>
        </authorList>
    </citation>
    <scope>NUCLEOTIDE SEQUENCE</scope>
    <source>
        <strain evidence="3">SGP5-SGP5p</strain>
        <tissue evidence="3">Aerial part</tissue>
    </source>
</reference>
<comment type="caution">
    <text evidence="3">The sequence shown here is derived from an EMBL/GenBank/DDBJ whole genome shotgun (WGS) entry which is preliminary data.</text>
</comment>
<accession>A0A9Q1QFG3</accession>
<dbReference type="SUPFAM" id="SSF52833">
    <property type="entry name" value="Thioredoxin-like"/>
    <property type="match status" value="1"/>
</dbReference>
<dbReference type="InterPro" id="IPR036249">
    <property type="entry name" value="Thioredoxin-like_sf"/>
</dbReference>
<protein>
    <recommendedName>
        <fullName evidence="2">Glutaredoxin domain-containing protein</fullName>
    </recommendedName>
</protein>